<evidence type="ECO:0000256" key="5">
    <source>
        <dbReference type="ARBA" id="ARBA00023136"/>
    </source>
</evidence>
<dbReference type="Pfam" id="PF05504">
    <property type="entry name" value="Spore_GerAC"/>
    <property type="match status" value="1"/>
</dbReference>
<feature type="domain" description="Spore germination protein N-terminal" evidence="9">
    <location>
        <begin position="29"/>
        <end position="190"/>
    </location>
</feature>
<dbReference type="InterPro" id="IPR046953">
    <property type="entry name" value="Spore_GerAC-like_C"/>
</dbReference>
<keyword evidence="5" id="KW-0472">Membrane</keyword>
<keyword evidence="6" id="KW-0564">Palmitate</keyword>
<dbReference type="PANTHER" id="PTHR35789:SF1">
    <property type="entry name" value="SPORE GERMINATION PROTEIN B3"/>
    <property type="match status" value="1"/>
</dbReference>
<comment type="similarity">
    <text evidence="2">Belongs to the GerABKC lipoprotein family.</text>
</comment>
<keyword evidence="7" id="KW-0449">Lipoprotein</keyword>
<dbReference type="NCBIfam" id="TIGR02887">
    <property type="entry name" value="spore_ger_x_C"/>
    <property type="match status" value="1"/>
</dbReference>
<keyword evidence="4" id="KW-0732">Signal</keyword>
<dbReference type="Pfam" id="PF25198">
    <property type="entry name" value="Spore_GerAC_N"/>
    <property type="match status" value="1"/>
</dbReference>
<dbReference type="Proteomes" id="UP000199516">
    <property type="component" value="Unassembled WGS sequence"/>
</dbReference>
<evidence type="ECO:0000313" key="11">
    <source>
        <dbReference type="Proteomes" id="UP000199516"/>
    </source>
</evidence>
<evidence type="ECO:0000256" key="4">
    <source>
        <dbReference type="ARBA" id="ARBA00022729"/>
    </source>
</evidence>
<evidence type="ECO:0000256" key="1">
    <source>
        <dbReference type="ARBA" id="ARBA00004635"/>
    </source>
</evidence>
<dbReference type="STRING" id="930128.SAMN05192532_10770"/>
<keyword evidence="11" id="KW-1185">Reference proteome</keyword>
<gene>
    <name evidence="10" type="ORF">SAMN05192532_10770</name>
</gene>
<accession>A0A1I2EZ18</accession>
<dbReference type="InterPro" id="IPR038501">
    <property type="entry name" value="Spore_GerAC_C_sf"/>
</dbReference>
<dbReference type="Gene3D" id="3.30.300.210">
    <property type="entry name" value="Nutrient germinant receptor protein C, domain 3"/>
    <property type="match status" value="1"/>
</dbReference>
<proteinExistence type="inferred from homology"/>
<evidence type="ECO:0000256" key="6">
    <source>
        <dbReference type="ARBA" id="ARBA00023139"/>
    </source>
</evidence>
<dbReference type="GO" id="GO:0016020">
    <property type="term" value="C:membrane"/>
    <property type="evidence" value="ECO:0007669"/>
    <property type="project" value="UniProtKB-SubCell"/>
</dbReference>
<dbReference type="InterPro" id="IPR057336">
    <property type="entry name" value="GerAC_N"/>
</dbReference>
<protein>
    <submittedName>
        <fullName evidence="10">Spore germination protein</fullName>
    </submittedName>
</protein>
<evidence type="ECO:0000259" key="8">
    <source>
        <dbReference type="Pfam" id="PF05504"/>
    </source>
</evidence>
<name>A0A1I2EZ18_9BACI</name>
<dbReference type="GO" id="GO:0009847">
    <property type="term" value="P:spore germination"/>
    <property type="evidence" value="ECO:0007669"/>
    <property type="project" value="InterPro"/>
</dbReference>
<evidence type="ECO:0000256" key="7">
    <source>
        <dbReference type="ARBA" id="ARBA00023288"/>
    </source>
</evidence>
<dbReference type="PROSITE" id="PS51257">
    <property type="entry name" value="PROKAR_LIPOPROTEIN"/>
    <property type="match status" value="1"/>
</dbReference>
<evidence type="ECO:0000256" key="3">
    <source>
        <dbReference type="ARBA" id="ARBA00022544"/>
    </source>
</evidence>
<evidence type="ECO:0000259" key="9">
    <source>
        <dbReference type="Pfam" id="PF25198"/>
    </source>
</evidence>
<sequence>MEHFKITIFTSIIFSVILITGCSPFNENNQIEEIAPVIFWSIEEGEGEKFKMSTIMPPLIAEKKQIYTLEVDLIKESGKEFNLKNYRELKVGQLRIIVINEEVARKGIKTLINTLLADPDISQRLYLVVVSGSFNEYISNQLEQHEKIDYFFYRMLKHYENKGEITVVNLHQFMKNLYAPLSDPVLPLFKADNENLAYNGTAVFKEDKLVDTMTEMDEQIFQLINNHRYLKYFKVPAFSLLGGHIHSKVDVEFENNYKSVSVQVDLEGKIEDYLGEKDLTKQDELDALTQEMESHLEKQTKQLLNKYQDKKVDPFHMGKHTLKPFERPINDKEWINKWEQMEINVDYNLKLSPLNHVDS</sequence>
<dbReference type="PANTHER" id="PTHR35789">
    <property type="entry name" value="SPORE GERMINATION PROTEIN B3"/>
    <property type="match status" value="1"/>
</dbReference>
<dbReference type="AlphaFoldDB" id="A0A1I2EZ18"/>
<organism evidence="10 11">
    <name type="scientific">Alteribacillus iranensis</name>
    <dbReference type="NCBI Taxonomy" id="930128"/>
    <lineage>
        <taxon>Bacteria</taxon>
        <taxon>Bacillati</taxon>
        <taxon>Bacillota</taxon>
        <taxon>Bacilli</taxon>
        <taxon>Bacillales</taxon>
        <taxon>Bacillaceae</taxon>
        <taxon>Alteribacillus</taxon>
    </lineage>
</organism>
<feature type="domain" description="Spore germination GerAC-like C-terminal" evidence="8">
    <location>
        <begin position="199"/>
        <end position="351"/>
    </location>
</feature>
<dbReference type="RefSeq" id="WP_091663270.1">
    <property type="nucleotide sequence ID" value="NZ_FONT01000007.1"/>
</dbReference>
<dbReference type="OrthoDB" id="2986797at2"/>
<comment type="subcellular location">
    <subcellularLocation>
        <location evidence="1">Membrane</location>
        <topology evidence="1">Lipid-anchor</topology>
    </subcellularLocation>
</comment>
<keyword evidence="3" id="KW-0309">Germination</keyword>
<dbReference type="EMBL" id="FONT01000007">
    <property type="protein sequence ID" value="SFE97490.1"/>
    <property type="molecule type" value="Genomic_DNA"/>
</dbReference>
<dbReference type="InterPro" id="IPR008844">
    <property type="entry name" value="Spore_GerAC-like"/>
</dbReference>
<reference evidence="10 11" key="1">
    <citation type="submission" date="2016-10" db="EMBL/GenBank/DDBJ databases">
        <authorList>
            <person name="de Groot N.N."/>
        </authorList>
    </citation>
    <scope>NUCLEOTIDE SEQUENCE [LARGE SCALE GENOMIC DNA]</scope>
    <source>
        <strain evidence="10 11">DSM 23995</strain>
    </source>
</reference>
<evidence type="ECO:0000313" key="10">
    <source>
        <dbReference type="EMBL" id="SFE97490.1"/>
    </source>
</evidence>
<evidence type="ECO:0000256" key="2">
    <source>
        <dbReference type="ARBA" id="ARBA00007886"/>
    </source>
</evidence>